<evidence type="ECO:0008006" key="4">
    <source>
        <dbReference type="Google" id="ProtNLM"/>
    </source>
</evidence>
<feature type="non-terminal residue" evidence="2">
    <location>
        <position position="294"/>
    </location>
</feature>
<proteinExistence type="predicted"/>
<comment type="caution">
    <text evidence="2">The sequence shown here is derived from an EMBL/GenBank/DDBJ whole genome shotgun (WGS) entry which is preliminary data.</text>
</comment>
<dbReference type="EMBL" id="JAAAHW010007623">
    <property type="protein sequence ID" value="KAF9947158.1"/>
    <property type="molecule type" value="Genomic_DNA"/>
</dbReference>
<protein>
    <recommendedName>
        <fullName evidence="4">F-box domain-containing protein</fullName>
    </recommendedName>
</protein>
<keyword evidence="3" id="KW-1185">Reference proteome</keyword>
<dbReference type="Proteomes" id="UP000749646">
    <property type="component" value="Unassembled WGS sequence"/>
</dbReference>
<sequence length="294" mass="34763">MRGLTSVFEILSLLDMICSELEPQDIRNCTTCNKDWFSYFSPYRFKYVQFSNSHQERTLLLLENSYHIRELELNLTNVETFINQQCTRLKKLTLNFAYEDEEELDDAYLDDLEQEELNTIEGTDHPHVTKPDKLTYAAKLIQMNQGLRTLRIDRGEQIHKPVRPLSKSILKAIASHPYLTTIHITMPLSCFVLIKVLKHLPRQLQELNIHINSDYHQDKHQVNPKDDQQYHMHCDKHADLFQSRGTVFNLRRLILNINLRCFLNRMLIPLLRQCPDLEELMLPDIKEHIIELAQ</sequence>
<keyword evidence="1" id="KW-0732">Signal</keyword>
<evidence type="ECO:0000313" key="3">
    <source>
        <dbReference type="Proteomes" id="UP000749646"/>
    </source>
</evidence>
<feature type="chain" id="PRO_5040314813" description="F-box domain-containing protein" evidence="1">
    <location>
        <begin position="20"/>
        <end position="294"/>
    </location>
</feature>
<evidence type="ECO:0000256" key="1">
    <source>
        <dbReference type="SAM" id="SignalP"/>
    </source>
</evidence>
<feature type="signal peptide" evidence="1">
    <location>
        <begin position="1"/>
        <end position="19"/>
    </location>
</feature>
<dbReference type="AlphaFoldDB" id="A0A9P6IV62"/>
<gene>
    <name evidence="2" type="ORF">BGZ65_009073</name>
</gene>
<organism evidence="2 3">
    <name type="scientific">Modicella reniformis</name>
    <dbReference type="NCBI Taxonomy" id="1440133"/>
    <lineage>
        <taxon>Eukaryota</taxon>
        <taxon>Fungi</taxon>
        <taxon>Fungi incertae sedis</taxon>
        <taxon>Mucoromycota</taxon>
        <taxon>Mortierellomycotina</taxon>
        <taxon>Mortierellomycetes</taxon>
        <taxon>Mortierellales</taxon>
        <taxon>Mortierellaceae</taxon>
        <taxon>Modicella</taxon>
    </lineage>
</organism>
<dbReference type="OrthoDB" id="2313030at2759"/>
<name>A0A9P6IV62_9FUNG</name>
<accession>A0A9P6IV62</accession>
<reference evidence="2" key="1">
    <citation type="journal article" date="2020" name="Fungal Divers.">
        <title>Resolving the Mortierellaceae phylogeny through synthesis of multi-gene phylogenetics and phylogenomics.</title>
        <authorList>
            <person name="Vandepol N."/>
            <person name="Liber J."/>
            <person name="Desiro A."/>
            <person name="Na H."/>
            <person name="Kennedy M."/>
            <person name="Barry K."/>
            <person name="Grigoriev I.V."/>
            <person name="Miller A.N."/>
            <person name="O'Donnell K."/>
            <person name="Stajich J.E."/>
            <person name="Bonito G."/>
        </authorList>
    </citation>
    <scope>NUCLEOTIDE SEQUENCE</scope>
    <source>
        <strain evidence="2">MES-2147</strain>
    </source>
</reference>
<evidence type="ECO:0000313" key="2">
    <source>
        <dbReference type="EMBL" id="KAF9947158.1"/>
    </source>
</evidence>